<comment type="caution">
    <text evidence="2">The sequence shown here is derived from an EMBL/GenBank/DDBJ whole genome shotgun (WGS) entry which is preliminary data.</text>
</comment>
<evidence type="ECO:0000256" key="1">
    <source>
        <dbReference type="SAM" id="Coils"/>
    </source>
</evidence>
<dbReference type="Proteomes" id="UP001549691">
    <property type="component" value="Unassembled WGS sequence"/>
</dbReference>
<protein>
    <submittedName>
        <fullName evidence="2">Uncharacterized protein</fullName>
    </submittedName>
</protein>
<proteinExistence type="predicted"/>
<reference evidence="2 3" key="1">
    <citation type="submission" date="2024-07" db="EMBL/GenBank/DDBJ databases">
        <title>Uliginosibacterium flavum JJ3220;KACC:17644.</title>
        <authorList>
            <person name="Kim M.K."/>
        </authorList>
    </citation>
    <scope>NUCLEOTIDE SEQUENCE [LARGE SCALE GENOMIC DNA]</scope>
    <source>
        <strain evidence="2 3">KACC:17644</strain>
    </source>
</reference>
<accession>A0ABV2TLK4</accession>
<evidence type="ECO:0000313" key="2">
    <source>
        <dbReference type="EMBL" id="MET7014038.1"/>
    </source>
</evidence>
<name>A0ABV2TLK4_9RHOO</name>
<keyword evidence="3" id="KW-1185">Reference proteome</keyword>
<organism evidence="2 3">
    <name type="scientific">Uliginosibacterium flavum</name>
    <dbReference type="NCBI Taxonomy" id="1396831"/>
    <lineage>
        <taxon>Bacteria</taxon>
        <taxon>Pseudomonadati</taxon>
        <taxon>Pseudomonadota</taxon>
        <taxon>Betaproteobacteria</taxon>
        <taxon>Rhodocyclales</taxon>
        <taxon>Zoogloeaceae</taxon>
        <taxon>Uliginosibacterium</taxon>
    </lineage>
</organism>
<sequence length="126" mass="14130">MGESSDLQKSLSAWPLSLFDWVPQNLTQPINPGWSFGNVIVNRMNSSAPDVEQQVVSQHSYGRQIGQLMNAVEVLVKAQPGAEEKPEFAEFLSLAAKIRNIKKNDLDQRIKRLQNELDVLQARKSA</sequence>
<evidence type="ECO:0000313" key="3">
    <source>
        <dbReference type="Proteomes" id="UP001549691"/>
    </source>
</evidence>
<dbReference type="EMBL" id="JBEWZI010000006">
    <property type="protein sequence ID" value="MET7014038.1"/>
    <property type="molecule type" value="Genomic_DNA"/>
</dbReference>
<dbReference type="RefSeq" id="WP_354600496.1">
    <property type="nucleotide sequence ID" value="NZ_JBEWZI010000006.1"/>
</dbReference>
<gene>
    <name evidence="2" type="ORF">ABXR19_07535</name>
</gene>
<feature type="coiled-coil region" evidence="1">
    <location>
        <begin position="96"/>
        <end position="123"/>
    </location>
</feature>
<keyword evidence="1" id="KW-0175">Coiled coil</keyword>